<evidence type="ECO:0000256" key="3">
    <source>
        <dbReference type="HAMAP-Rule" id="MF_02225"/>
    </source>
</evidence>
<keyword evidence="2 3" id="KW-0456">Lyase</keyword>
<dbReference type="InterPro" id="IPR007085">
    <property type="entry name" value="DNA/pantothenate-metab_flavo_C"/>
</dbReference>
<comment type="cofactor">
    <cofactor evidence="3">
        <name>FMN</name>
        <dbReference type="ChEBI" id="CHEBI:58210"/>
    </cofactor>
    <text evidence="3">Binds 1 FMN per subunit.</text>
</comment>
<gene>
    <name evidence="7" type="primary">dfp</name>
    <name evidence="3" type="synonym">coaBC</name>
    <name evidence="7" type="ORF">NCTC12410_01829</name>
</gene>
<evidence type="ECO:0000256" key="4">
    <source>
        <dbReference type="RuleBase" id="RU364078"/>
    </source>
</evidence>
<dbReference type="Gene3D" id="3.40.50.1950">
    <property type="entry name" value="Flavin prenyltransferase-like"/>
    <property type="match status" value="1"/>
</dbReference>
<dbReference type="NCBIfam" id="TIGR00521">
    <property type="entry name" value="coaBC_dfp"/>
    <property type="match status" value="1"/>
</dbReference>
<feature type="region of interest" description="Phosphopantothenate--cysteine ligase" evidence="3">
    <location>
        <begin position="221"/>
        <end position="448"/>
    </location>
</feature>
<reference evidence="7 8" key="1">
    <citation type="submission" date="2018-06" db="EMBL/GenBank/DDBJ databases">
        <authorList>
            <consortium name="Pathogen Informatics"/>
            <person name="Doyle S."/>
        </authorList>
    </citation>
    <scope>NUCLEOTIDE SEQUENCE [LARGE SCALE GENOMIC DNA]</scope>
    <source>
        <strain evidence="7 8">NCTC12410</strain>
    </source>
</reference>
<dbReference type="UniPathway" id="UPA00241">
    <property type="reaction ID" value="UER00353"/>
</dbReference>
<dbReference type="Gene3D" id="3.40.50.10300">
    <property type="entry name" value="CoaB-like"/>
    <property type="match status" value="1"/>
</dbReference>
<keyword evidence="3 4" id="KW-0436">Ligase</keyword>
<dbReference type="Proteomes" id="UP000254841">
    <property type="component" value="Unassembled WGS sequence"/>
</dbReference>
<comment type="catalytic activity">
    <reaction evidence="3 4">
        <text>(R)-4'-phosphopantothenate + L-cysteine + CTP = N-[(R)-4-phosphopantothenoyl]-L-cysteine + CMP + diphosphate + H(+)</text>
        <dbReference type="Rhea" id="RHEA:19397"/>
        <dbReference type="ChEBI" id="CHEBI:10986"/>
        <dbReference type="ChEBI" id="CHEBI:15378"/>
        <dbReference type="ChEBI" id="CHEBI:33019"/>
        <dbReference type="ChEBI" id="CHEBI:35235"/>
        <dbReference type="ChEBI" id="CHEBI:37563"/>
        <dbReference type="ChEBI" id="CHEBI:59458"/>
        <dbReference type="ChEBI" id="CHEBI:60377"/>
        <dbReference type="EC" id="6.3.2.5"/>
    </reaction>
</comment>
<evidence type="ECO:0000259" key="5">
    <source>
        <dbReference type="Pfam" id="PF02441"/>
    </source>
</evidence>
<feature type="domain" description="DNA/pantothenate metabolism flavoprotein C-terminal" evidence="6">
    <location>
        <begin position="217"/>
        <end position="442"/>
    </location>
</feature>
<feature type="domain" description="Flavoprotein" evidence="5">
    <location>
        <begin position="22"/>
        <end position="184"/>
    </location>
</feature>
<comment type="caution">
    <text evidence="3">Lacks conserved residue(s) required for the propagation of feature annotation.</text>
</comment>
<keyword evidence="3 4" id="KW-0288">FMN</keyword>
<feature type="binding site" evidence="3">
    <location>
        <position position="329"/>
    </location>
    <ligand>
        <name>CTP</name>
        <dbReference type="ChEBI" id="CHEBI:37563"/>
    </ligand>
</feature>
<dbReference type="InterPro" id="IPR005252">
    <property type="entry name" value="CoaBC"/>
</dbReference>
<feature type="active site" description="Proton donor" evidence="3">
    <location>
        <position position="188"/>
    </location>
</feature>
<dbReference type="EC" id="4.1.1.36" evidence="3"/>
<feature type="binding site" evidence="3">
    <location>
        <position position="362"/>
    </location>
    <ligand>
        <name>CTP</name>
        <dbReference type="ChEBI" id="CHEBI:37563"/>
    </ligand>
</feature>
<dbReference type="PANTHER" id="PTHR14359">
    <property type="entry name" value="HOMO-OLIGOMERIC FLAVIN CONTAINING CYS DECARBOXYLASE FAMILY"/>
    <property type="match status" value="1"/>
</dbReference>
<dbReference type="Pfam" id="PF04127">
    <property type="entry name" value="DFP"/>
    <property type="match status" value="1"/>
</dbReference>
<dbReference type="EC" id="6.3.2.5" evidence="3"/>
<comment type="pathway">
    <text evidence="3 4">Cofactor biosynthesis; coenzyme A biosynthesis; CoA from (R)-pantothenate: step 2/5.</text>
</comment>
<feature type="region of interest" description="Phosphopantothenoylcysteine decarboxylase" evidence="3">
    <location>
        <begin position="1"/>
        <end position="220"/>
    </location>
</feature>
<dbReference type="RefSeq" id="WP_115012167.1">
    <property type="nucleotide sequence ID" value="NZ_UGHV01000001.1"/>
</dbReference>
<keyword evidence="3" id="KW-0511">Multifunctional enzyme</keyword>
<dbReference type="SUPFAM" id="SSF102645">
    <property type="entry name" value="CoaB-like"/>
    <property type="match status" value="1"/>
</dbReference>
<evidence type="ECO:0000259" key="6">
    <source>
        <dbReference type="Pfam" id="PF04127"/>
    </source>
</evidence>
<dbReference type="InterPro" id="IPR035929">
    <property type="entry name" value="CoaB-like_sf"/>
</dbReference>
<evidence type="ECO:0000313" key="8">
    <source>
        <dbReference type="Proteomes" id="UP000254841"/>
    </source>
</evidence>
<sequence length="448" mass="47780">MAYSTESNALISLLEQVAMPRRILLCVSGSIAAYKALDLASLLTKLGVKVAVVMSESALKFITPLSFEAITHTKVLHQGSEDWSMHTETRQKVDSSDEPTLACNHIAYAQWAELCILAPATASSIAKLAHGIADTLLIQTLLATNAPIICAPAMNTQMLRATPTAANLTTLAAQGVQIVAPKCARLACGTTGDGALADMSQIIFAMLKASKQDGFWQDREVCITGGGSSAMLDPVRAITNHSSGLQASALAIALYSLGARVSLISSNFPTPLPSEISTLEVRTNSDYKLALLDIAQQARDKHKDTDSRVILFMAAALADFAPKQSATSKIKKSQTTQLHITLESTQDILASLDSSDFVKVGFKAEDSLEAGLANARAMLLPVARGGKDCEIVCLNTLESNPFGAAHNRFILLNRQNLDSSAMTHLPHSSKLALSYEIARFVQESLVAK</sequence>
<comment type="cofactor">
    <cofactor evidence="3">
        <name>Mg(2+)</name>
        <dbReference type="ChEBI" id="CHEBI:18420"/>
    </cofactor>
</comment>
<dbReference type="SUPFAM" id="SSF52507">
    <property type="entry name" value="Homo-oligomeric flavin-containing Cys decarboxylases, HFCD"/>
    <property type="match status" value="1"/>
</dbReference>
<feature type="binding site" evidence="3">
    <location>
        <position position="319"/>
    </location>
    <ligand>
        <name>CTP</name>
        <dbReference type="ChEBI" id="CHEBI:37563"/>
    </ligand>
</feature>
<dbReference type="AlphaFoldDB" id="A0A377J6S0"/>
<dbReference type="InterPro" id="IPR036551">
    <property type="entry name" value="Flavin_trans-like"/>
</dbReference>
<organism evidence="7 8">
    <name type="scientific">Helicobacter canis</name>
    <dbReference type="NCBI Taxonomy" id="29419"/>
    <lineage>
        <taxon>Bacteria</taxon>
        <taxon>Pseudomonadati</taxon>
        <taxon>Campylobacterota</taxon>
        <taxon>Epsilonproteobacteria</taxon>
        <taxon>Campylobacterales</taxon>
        <taxon>Helicobacteraceae</taxon>
        <taxon>Helicobacter</taxon>
    </lineage>
</organism>
<comment type="pathway">
    <text evidence="3 4">Cofactor biosynthesis; coenzyme A biosynthesis; CoA from (R)-pantothenate: step 3/5.</text>
</comment>
<keyword evidence="3 4" id="KW-0285">Flavoprotein</keyword>
<comment type="function">
    <text evidence="3">Catalyzes two sequential steps in the biosynthesis of coenzyme A. In the first step cysteine is conjugated to 4'-phosphopantothenate to form 4-phosphopantothenoylcysteine. In the second step the latter compound is decarboxylated to form 4'-phosphopantotheine.</text>
</comment>
<evidence type="ECO:0000313" key="7">
    <source>
        <dbReference type="EMBL" id="STO97984.1"/>
    </source>
</evidence>
<dbReference type="PANTHER" id="PTHR14359:SF6">
    <property type="entry name" value="PHOSPHOPANTOTHENOYLCYSTEINE DECARBOXYLASE"/>
    <property type="match status" value="1"/>
</dbReference>
<protein>
    <recommendedName>
        <fullName evidence="3">Coenzyme A biosynthesis bifunctional protein CoaBC</fullName>
    </recommendedName>
    <alternativeName>
        <fullName evidence="3">DNA/pantothenate metabolism flavoprotein</fullName>
    </alternativeName>
    <alternativeName>
        <fullName evidence="3">Phosphopantothenoylcysteine synthetase/decarboxylase</fullName>
        <shortName evidence="3">PPCS-PPCDC</shortName>
    </alternativeName>
    <domain>
        <recommendedName>
            <fullName evidence="3">Phosphopantothenoylcysteine decarboxylase</fullName>
            <shortName evidence="3">PPC decarboxylase</shortName>
            <shortName evidence="3">PPC-DC</shortName>
            <ecNumber evidence="3">4.1.1.36</ecNumber>
        </recommendedName>
        <alternativeName>
            <fullName evidence="3">CoaC</fullName>
        </alternativeName>
    </domain>
    <domain>
        <recommendedName>
            <fullName evidence="3">Phosphopantothenate--cysteine ligase</fullName>
            <ecNumber evidence="3">6.3.2.5</ecNumber>
        </recommendedName>
        <alternativeName>
            <fullName evidence="3">CoaB</fullName>
        </alternativeName>
        <alternativeName>
            <fullName evidence="3">Phosphopantothenoylcysteine synthetase</fullName>
            <shortName evidence="3">PPC synthetase</shortName>
            <shortName evidence="3">PPC-S</shortName>
        </alternativeName>
    </domain>
</protein>
<comment type="similarity">
    <text evidence="3 4">In the C-terminal section; belongs to the PPC synthetase family.</text>
</comment>
<keyword evidence="3" id="KW-0460">Magnesium</keyword>
<keyword evidence="3" id="KW-0479">Metal-binding</keyword>
<dbReference type="OrthoDB" id="9802554at2"/>
<keyword evidence="1 3" id="KW-0210">Decarboxylase</keyword>
<dbReference type="InterPro" id="IPR003382">
    <property type="entry name" value="Flavoprotein"/>
</dbReference>
<comment type="function">
    <text evidence="4">Catalyzes two steps in the biosynthesis of coenzyme A. In the first step cysteine is conjugated to 4'-phosphopantothenate to form 4-phosphopantothenoylcysteine, in the latter compound is decarboxylated to form 4'-phosphopantotheine.</text>
</comment>
<dbReference type="EMBL" id="UGHV01000001">
    <property type="protein sequence ID" value="STO97984.1"/>
    <property type="molecule type" value="Genomic_DNA"/>
</dbReference>
<dbReference type="GO" id="GO:0010181">
    <property type="term" value="F:FMN binding"/>
    <property type="evidence" value="ECO:0007669"/>
    <property type="project" value="UniProtKB-UniRule"/>
</dbReference>
<dbReference type="GO" id="GO:0071513">
    <property type="term" value="C:phosphopantothenoylcysteine decarboxylase complex"/>
    <property type="evidence" value="ECO:0007669"/>
    <property type="project" value="TreeGrafter"/>
</dbReference>
<dbReference type="GO" id="GO:0015941">
    <property type="term" value="P:pantothenate catabolic process"/>
    <property type="evidence" value="ECO:0007669"/>
    <property type="project" value="InterPro"/>
</dbReference>
<dbReference type="Pfam" id="PF02441">
    <property type="entry name" value="Flavoprotein"/>
    <property type="match status" value="1"/>
</dbReference>
<name>A0A377J6S0_9HELI</name>
<dbReference type="GO" id="GO:0004633">
    <property type="term" value="F:phosphopantothenoylcysteine decarboxylase activity"/>
    <property type="evidence" value="ECO:0007669"/>
    <property type="project" value="UniProtKB-UniRule"/>
</dbReference>
<dbReference type="GO" id="GO:0004632">
    <property type="term" value="F:phosphopantothenate--cysteine ligase activity"/>
    <property type="evidence" value="ECO:0007669"/>
    <property type="project" value="UniProtKB-UniRule"/>
</dbReference>
<feature type="binding site" evidence="3">
    <location>
        <position position="387"/>
    </location>
    <ligand>
        <name>CTP</name>
        <dbReference type="ChEBI" id="CHEBI:37563"/>
    </ligand>
</feature>
<dbReference type="GO" id="GO:0046872">
    <property type="term" value="F:metal ion binding"/>
    <property type="evidence" value="ECO:0007669"/>
    <property type="project" value="UniProtKB-KW"/>
</dbReference>
<evidence type="ECO:0000256" key="2">
    <source>
        <dbReference type="ARBA" id="ARBA00023239"/>
    </source>
</evidence>
<proteinExistence type="inferred from homology"/>
<evidence type="ECO:0000256" key="1">
    <source>
        <dbReference type="ARBA" id="ARBA00022793"/>
    </source>
</evidence>
<dbReference type="GO" id="GO:0015937">
    <property type="term" value="P:coenzyme A biosynthetic process"/>
    <property type="evidence" value="ECO:0007669"/>
    <property type="project" value="UniProtKB-UniRule"/>
</dbReference>
<dbReference type="HAMAP" id="MF_02225">
    <property type="entry name" value="CoaBC"/>
    <property type="match status" value="1"/>
</dbReference>
<comment type="catalytic activity">
    <reaction evidence="3 4">
        <text>N-[(R)-4-phosphopantothenoyl]-L-cysteine + H(+) = (R)-4'-phosphopantetheine + CO2</text>
        <dbReference type="Rhea" id="RHEA:16793"/>
        <dbReference type="ChEBI" id="CHEBI:15378"/>
        <dbReference type="ChEBI" id="CHEBI:16526"/>
        <dbReference type="ChEBI" id="CHEBI:59458"/>
        <dbReference type="ChEBI" id="CHEBI:61723"/>
        <dbReference type="EC" id="4.1.1.36"/>
    </reaction>
</comment>
<comment type="similarity">
    <text evidence="3 4">In the N-terminal section; belongs to the HFCD (homo-oligomeric flavin containing Cys decarboxylase) superfamily.</text>
</comment>
<accession>A0A377J6S0</accession>